<keyword evidence="3" id="KW-0256">Endoplasmic reticulum</keyword>
<dbReference type="STRING" id="337451.A0A3S4NHS1"/>
<proteinExistence type="predicted"/>
<dbReference type="EMBL" id="QPKB01000002">
    <property type="protein sequence ID" value="RWR77377.1"/>
    <property type="molecule type" value="Genomic_DNA"/>
</dbReference>
<dbReference type="PANTHER" id="PTHR43908">
    <property type="entry name" value="AT29763P-RELATED"/>
    <property type="match status" value="1"/>
</dbReference>
<dbReference type="PROSITE" id="PS50076">
    <property type="entry name" value="DNAJ_2"/>
    <property type="match status" value="1"/>
</dbReference>
<accession>A0A3S4NHS1</accession>
<dbReference type="AlphaFoldDB" id="A0A3S4NHS1"/>
<feature type="compositionally biased region" description="Low complexity" evidence="6">
    <location>
        <begin position="81"/>
        <end position="96"/>
    </location>
</feature>
<dbReference type="SUPFAM" id="SSF46565">
    <property type="entry name" value="Chaperone J-domain"/>
    <property type="match status" value="1"/>
</dbReference>
<dbReference type="InterPro" id="IPR051100">
    <property type="entry name" value="DnaJ_subfamily_B/C"/>
</dbReference>
<evidence type="ECO:0000313" key="9">
    <source>
        <dbReference type="Proteomes" id="UP000283530"/>
    </source>
</evidence>
<dbReference type="InterPro" id="IPR036869">
    <property type="entry name" value="J_dom_sf"/>
</dbReference>
<evidence type="ECO:0000256" key="4">
    <source>
        <dbReference type="ARBA" id="ARBA00022989"/>
    </source>
</evidence>
<dbReference type="OrthoDB" id="10250354at2759"/>
<sequence>MEGNKDDALKCLKICKEALEIGDRTRALKFLTKARRLDPTLPVDDLISTINARAPAEDPPPPDAAPNGASVPGKGSTGTTSFRARASANGSSSSNAYTEEQVSIVRQIKRQKDYYAILGLEKGCSVEDVRKAYRKLSLKVHPDKNQAPGAEEAFKAVSKAFQCLSDEESRKRYDLVGSEDEVVYQSRSARRAQHGFNGFYEADIDPDEIFRNFFFGSGGMPPMATSFQGFRFGTGMGPTAARQGNVHGSGNSNFRALIQILPVILLLLLNFLPSSEPIYSLAQSQSYKHEHVTQRDVPFYVKTSKFEEEYPLDSAKRMELEHRVEREYIGILSQNCRVELQRRQWGFSQQTPYCDRLRKFEEAA</sequence>
<dbReference type="PRINTS" id="PR00625">
    <property type="entry name" value="JDOMAIN"/>
</dbReference>
<dbReference type="PANTHER" id="PTHR43908:SF3">
    <property type="entry name" value="AT29763P-RELATED"/>
    <property type="match status" value="1"/>
</dbReference>
<evidence type="ECO:0000256" key="1">
    <source>
        <dbReference type="ARBA" id="ARBA00004389"/>
    </source>
</evidence>
<dbReference type="InterPro" id="IPR018253">
    <property type="entry name" value="DnaJ_domain_CS"/>
</dbReference>
<evidence type="ECO:0000256" key="6">
    <source>
        <dbReference type="SAM" id="MobiDB-lite"/>
    </source>
</evidence>
<protein>
    <submittedName>
        <fullName evidence="8">DnaJ domain-containing protein</fullName>
    </submittedName>
</protein>
<dbReference type="Pfam" id="PF09320">
    <property type="entry name" value="DUF1977"/>
    <property type="match status" value="1"/>
</dbReference>
<evidence type="ECO:0000256" key="2">
    <source>
        <dbReference type="ARBA" id="ARBA00022692"/>
    </source>
</evidence>
<evidence type="ECO:0000256" key="5">
    <source>
        <dbReference type="ARBA" id="ARBA00023136"/>
    </source>
</evidence>
<dbReference type="GO" id="GO:0005789">
    <property type="term" value="C:endoplasmic reticulum membrane"/>
    <property type="evidence" value="ECO:0007669"/>
    <property type="project" value="UniProtKB-SubCell"/>
</dbReference>
<dbReference type="GO" id="GO:0071218">
    <property type="term" value="P:cellular response to misfolded protein"/>
    <property type="evidence" value="ECO:0007669"/>
    <property type="project" value="TreeGrafter"/>
</dbReference>
<dbReference type="PROSITE" id="PS00636">
    <property type="entry name" value="DNAJ_1"/>
    <property type="match status" value="1"/>
</dbReference>
<feature type="region of interest" description="Disordered" evidence="6">
    <location>
        <begin position="52"/>
        <end position="100"/>
    </location>
</feature>
<keyword evidence="4" id="KW-1133">Transmembrane helix</keyword>
<comment type="caution">
    <text evidence="8">The sequence shown here is derived from an EMBL/GenBank/DDBJ whole genome shotgun (WGS) entry which is preliminary data.</text>
</comment>
<evidence type="ECO:0000259" key="7">
    <source>
        <dbReference type="PROSITE" id="PS50076"/>
    </source>
</evidence>
<dbReference type="InterPro" id="IPR015399">
    <property type="entry name" value="DUF1977_DnaJ-like"/>
</dbReference>
<comment type="subcellular location">
    <subcellularLocation>
        <location evidence="1">Endoplasmic reticulum membrane</location>
        <topology evidence="1">Single-pass membrane protein</topology>
    </subcellularLocation>
</comment>
<keyword evidence="2" id="KW-0812">Transmembrane</keyword>
<dbReference type="Gene3D" id="1.10.287.110">
    <property type="entry name" value="DnaJ domain"/>
    <property type="match status" value="1"/>
</dbReference>
<keyword evidence="9" id="KW-1185">Reference proteome</keyword>
<evidence type="ECO:0000256" key="3">
    <source>
        <dbReference type="ARBA" id="ARBA00022824"/>
    </source>
</evidence>
<organism evidence="8 9">
    <name type="scientific">Cinnamomum micranthum f. kanehirae</name>
    <dbReference type="NCBI Taxonomy" id="337451"/>
    <lineage>
        <taxon>Eukaryota</taxon>
        <taxon>Viridiplantae</taxon>
        <taxon>Streptophyta</taxon>
        <taxon>Embryophyta</taxon>
        <taxon>Tracheophyta</taxon>
        <taxon>Spermatophyta</taxon>
        <taxon>Magnoliopsida</taxon>
        <taxon>Magnoliidae</taxon>
        <taxon>Laurales</taxon>
        <taxon>Lauraceae</taxon>
        <taxon>Cinnamomum</taxon>
    </lineage>
</organism>
<dbReference type="Pfam" id="PF00226">
    <property type="entry name" value="DnaJ"/>
    <property type="match status" value="1"/>
</dbReference>
<name>A0A3S4NHS1_9MAGN</name>
<dbReference type="SMART" id="SM00271">
    <property type="entry name" value="DnaJ"/>
    <property type="match status" value="1"/>
</dbReference>
<dbReference type="CDD" id="cd06257">
    <property type="entry name" value="DnaJ"/>
    <property type="match status" value="1"/>
</dbReference>
<gene>
    <name evidence="8" type="ORF">CKAN_00586000</name>
</gene>
<dbReference type="FunFam" id="1.10.287.110:FF:000065">
    <property type="entry name" value="Chaperone protein dnaJ 49"/>
    <property type="match status" value="1"/>
</dbReference>
<dbReference type="InterPro" id="IPR001623">
    <property type="entry name" value="DnaJ_domain"/>
</dbReference>
<feature type="domain" description="J" evidence="7">
    <location>
        <begin position="113"/>
        <end position="177"/>
    </location>
</feature>
<keyword evidence="5" id="KW-0472">Membrane</keyword>
<dbReference type="Proteomes" id="UP000283530">
    <property type="component" value="Unassembled WGS sequence"/>
</dbReference>
<evidence type="ECO:0000313" key="8">
    <source>
        <dbReference type="EMBL" id="RWR77377.1"/>
    </source>
</evidence>
<reference evidence="8 9" key="1">
    <citation type="journal article" date="2019" name="Nat. Plants">
        <title>Stout camphor tree genome fills gaps in understanding of flowering plant genome evolution.</title>
        <authorList>
            <person name="Chaw S.M."/>
            <person name="Liu Y.C."/>
            <person name="Wu Y.W."/>
            <person name="Wang H.Y."/>
            <person name="Lin C.I."/>
            <person name="Wu C.S."/>
            <person name="Ke H.M."/>
            <person name="Chang L.Y."/>
            <person name="Hsu C.Y."/>
            <person name="Yang H.T."/>
            <person name="Sudianto E."/>
            <person name="Hsu M.H."/>
            <person name="Wu K.P."/>
            <person name="Wang L.N."/>
            <person name="Leebens-Mack J.H."/>
            <person name="Tsai I.J."/>
        </authorList>
    </citation>
    <scope>NUCLEOTIDE SEQUENCE [LARGE SCALE GENOMIC DNA]</scope>
    <source>
        <strain evidence="9">cv. Chaw 1501</strain>
        <tissue evidence="8">Young leaves</tissue>
    </source>
</reference>
<dbReference type="GO" id="GO:0030544">
    <property type="term" value="F:Hsp70 protein binding"/>
    <property type="evidence" value="ECO:0007669"/>
    <property type="project" value="TreeGrafter"/>
</dbReference>